<dbReference type="Gene3D" id="3.30.70.270">
    <property type="match status" value="3"/>
</dbReference>
<feature type="domain" description="Reverse transcriptase" evidence="2">
    <location>
        <begin position="290"/>
        <end position="344"/>
    </location>
</feature>
<dbReference type="InterPro" id="IPR000477">
    <property type="entry name" value="RT_dom"/>
</dbReference>
<evidence type="ECO:0000313" key="4">
    <source>
        <dbReference type="Proteomes" id="UP000326396"/>
    </source>
</evidence>
<evidence type="ECO:0000259" key="2">
    <source>
        <dbReference type="Pfam" id="PF00078"/>
    </source>
</evidence>
<protein>
    <recommendedName>
        <fullName evidence="2">Reverse transcriptase domain-containing protein</fullName>
    </recommendedName>
</protein>
<dbReference type="PANTHER" id="PTHR37984:SF5">
    <property type="entry name" value="PROTEIN NYNRIN-LIKE"/>
    <property type="match status" value="1"/>
</dbReference>
<proteinExistence type="predicted"/>
<evidence type="ECO:0000256" key="1">
    <source>
        <dbReference type="SAM" id="MobiDB-lite"/>
    </source>
</evidence>
<dbReference type="InterPro" id="IPR043128">
    <property type="entry name" value="Rev_trsase/Diguanyl_cyclase"/>
</dbReference>
<gene>
    <name evidence="3" type="ORF">E3N88_21726</name>
</gene>
<evidence type="ECO:0000313" key="3">
    <source>
        <dbReference type="EMBL" id="KAD4584125.1"/>
    </source>
</evidence>
<accession>A0A5N6NB03</accession>
<sequence length="543" mass="60970">MKSQMDEILKNLQILNNGRERSPNSDNGVNNGHFDSEDSRLSRSHNRFSKVEFPKFDGTDVEGDIDEEEVINEEINEHVTDPHISLCAITGVPSYSTMKIVGAIEYLFKANLLVIPLSNYDIVLGIQWLQTLNDIVWNFKNLTMKFKVNKVTYELKGTKEVGVGLCSMEKMTKMLVTGENVVQAQLFSLQTAEGSHFQHENKVGDLHSDAQLESLLNSFQNIFEIPKGLPPSRSCDHRILLKDEKVNLNLKPYRYMGIQKTVIEDMTQELLDTGVIRNSTSSFAAPVVLVKKKDGSWRMCVDYRRLNEATVKDGFPIPLIEELFDELGGASVFSKLDLRSGYHQQHLVDLQEVLSIMRLNSLKAKRSKCTFGGNKVEYLGHVITREGVATDPNKIKVIQEWPVPSSVKQLRGFLGLAGYYRRFIKGFGGIAKPLTELLKKGGFLWSDVAQNAFLELKKALSAPPVLVLPDFTKTFGICSLNMLGLPHELGRLLTQLGNTSVVSSVDRFIRVVRNPSDLPSAEIKVHKGIREIMGMCDERIEAD</sequence>
<dbReference type="AlphaFoldDB" id="A0A5N6NB03"/>
<dbReference type="Gene3D" id="3.10.10.10">
    <property type="entry name" value="HIV Type 1 Reverse Transcriptase, subunit A, domain 1"/>
    <property type="match status" value="1"/>
</dbReference>
<dbReference type="CDD" id="cd01647">
    <property type="entry name" value="RT_LTR"/>
    <property type="match status" value="1"/>
</dbReference>
<keyword evidence="4" id="KW-1185">Reference proteome</keyword>
<dbReference type="EMBL" id="SZYD01000012">
    <property type="protein sequence ID" value="KAD4584125.1"/>
    <property type="molecule type" value="Genomic_DNA"/>
</dbReference>
<organism evidence="3 4">
    <name type="scientific">Mikania micrantha</name>
    <name type="common">bitter vine</name>
    <dbReference type="NCBI Taxonomy" id="192012"/>
    <lineage>
        <taxon>Eukaryota</taxon>
        <taxon>Viridiplantae</taxon>
        <taxon>Streptophyta</taxon>
        <taxon>Embryophyta</taxon>
        <taxon>Tracheophyta</taxon>
        <taxon>Spermatophyta</taxon>
        <taxon>Magnoliopsida</taxon>
        <taxon>eudicotyledons</taxon>
        <taxon>Gunneridae</taxon>
        <taxon>Pentapetalae</taxon>
        <taxon>asterids</taxon>
        <taxon>campanulids</taxon>
        <taxon>Asterales</taxon>
        <taxon>Asteraceae</taxon>
        <taxon>Asteroideae</taxon>
        <taxon>Heliantheae alliance</taxon>
        <taxon>Eupatorieae</taxon>
        <taxon>Mikania</taxon>
    </lineage>
</organism>
<comment type="caution">
    <text evidence="3">The sequence shown here is derived from an EMBL/GenBank/DDBJ whole genome shotgun (WGS) entry which is preliminary data.</text>
</comment>
<dbReference type="FunFam" id="3.30.70.270:FF:000020">
    <property type="entry name" value="Transposon Tf2-6 polyprotein-like Protein"/>
    <property type="match status" value="1"/>
</dbReference>
<dbReference type="PANTHER" id="PTHR37984">
    <property type="entry name" value="PROTEIN CBG26694"/>
    <property type="match status" value="1"/>
</dbReference>
<dbReference type="Proteomes" id="UP000326396">
    <property type="component" value="Linkage Group LG2"/>
</dbReference>
<name>A0A5N6NB03_9ASTR</name>
<dbReference type="OrthoDB" id="1738534at2759"/>
<reference evidence="3 4" key="1">
    <citation type="submission" date="2019-05" db="EMBL/GenBank/DDBJ databases">
        <title>Mikania micrantha, genome provides insights into the molecular mechanism of rapid growth.</title>
        <authorList>
            <person name="Liu B."/>
        </authorList>
    </citation>
    <scope>NUCLEOTIDE SEQUENCE [LARGE SCALE GENOMIC DNA]</scope>
    <source>
        <strain evidence="3">NLD-2019</strain>
        <tissue evidence="3">Leaf</tissue>
    </source>
</reference>
<dbReference type="SUPFAM" id="SSF56672">
    <property type="entry name" value="DNA/RNA polymerases"/>
    <property type="match status" value="1"/>
</dbReference>
<dbReference type="InterPro" id="IPR043502">
    <property type="entry name" value="DNA/RNA_pol_sf"/>
</dbReference>
<dbReference type="InterPro" id="IPR050951">
    <property type="entry name" value="Retrovirus_Pol_polyprotein"/>
</dbReference>
<feature type="region of interest" description="Disordered" evidence="1">
    <location>
        <begin position="11"/>
        <end position="41"/>
    </location>
</feature>
<dbReference type="Pfam" id="PF00078">
    <property type="entry name" value="RVT_1"/>
    <property type="match status" value="1"/>
</dbReference>